<feature type="transmembrane region" description="Helical" evidence="15">
    <location>
        <begin position="180"/>
        <end position="202"/>
    </location>
</feature>
<evidence type="ECO:0000256" key="5">
    <source>
        <dbReference type="ARBA" id="ARBA00022538"/>
    </source>
</evidence>
<keyword evidence="9 15" id="KW-0630">Potassium</keyword>
<feature type="transmembrane region" description="Helical" evidence="15">
    <location>
        <begin position="97"/>
        <end position="122"/>
    </location>
</feature>
<evidence type="ECO:0000256" key="12">
    <source>
        <dbReference type="ARBA" id="ARBA00023136"/>
    </source>
</evidence>
<dbReference type="InterPro" id="IPR018490">
    <property type="entry name" value="cNMP-bd_dom_sf"/>
</dbReference>
<comment type="domain">
    <text evidence="15">The KHA domain (rich in hydrophobic and acidic residues) present in the C-terminal part is likely to be important for tetramerization.</text>
</comment>
<dbReference type="InterPro" id="IPR014710">
    <property type="entry name" value="RmlC-like_jellyroll"/>
</dbReference>
<keyword evidence="10 15" id="KW-1133">Transmembrane helix</keyword>
<keyword evidence="7 15" id="KW-0631">Potassium channel</keyword>
<comment type="subcellular location">
    <subcellularLocation>
        <location evidence="2">Cell membrane</location>
        <topology evidence="2">Peripheral membrane protein</topology>
        <orientation evidence="2">Cytoplasmic side</orientation>
    </subcellularLocation>
    <subcellularLocation>
        <location evidence="1 15">Membrane</location>
        <topology evidence="1 15">Multi-pass membrane protein</topology>
    </subcellularLocation>
</comment>
<keyword evidence="11 15" id="KW-0406">Ion transport</keyword>
<dbReference type="InterPro" id="IPR021789">
    <property type="entry name" value="KHA_dom"/>
</dbReference>
<evidence type="ECO:0000256" key="15">
    <source>
        <dbReference type="RuleBase" id="RU369015"/>
    </source>
</evidence>
<keyword evidence="6 15" id="KW-0812">Transmembrane</keyword>
<proteinExistence type="inferred from homology"/>
<dbReference type="Gene3D" id="1.25.40.20">
    <property type="entry name" value="Ankyrin repeat-containing domain"/>
    <property type="match status" value="1"/>
</dbReference>
<dbReference type="PROSITE" id="PS51490">
    <property type="entry name" value="KHA"/>
    <property type="match status" value="1"/>
</dbReference>
<dbReference type="PROSITE" id="PS50297">
    <property type="entry name" value="ANK_REP_REGION"/>
    <property type="match status" value="3"/>
</dbReference>
<dbReference type="GO" id="GO:0034702">
    <property type="term" value="C:monoatomic ion channel complex"/>
    <property type="evidence" value="ECO:0007669"/>
    <property type="project" value="UniProtKB-KW"/>
</dbReference>
<comment type="function">
    <text evidence="15">Potassium channel.</text>
</comment>
<evidence type="ECO:0000256" key="13">
    <source>
        <dbReference type="ARBA" id="ARBA00023303"/>
    </source>
</evidence>
<dbReference type="KEGG" id="qsa:O6P43_015659"/>
<dbReference type="InterPro" id="IPR002110">
    <property type="entry name" value="Ankyrin_rpt"/>
</dbReference>
<dbReference type="CDD" id="cd00038">
    <property type="entry name" value="CAP_ED"/>
    <property type="match status" value="1"/>
</dbReference>
<dbReference type="PROSITE" id="PS50042">
    <property type="entry name" value="CNMP_BINDING_3"/>
    <property type="match status" value="1"/>
</dbReference>
<dbReference type="Gene3D" id="2.60.120.10">
    <property type="entry name" value="Jelly Rolls"/>
    <property type="match status" value="1"/>
</dbReference>
<evidence type="ECO:0000256" key="10">
    <source>
        <dbReference type="ARBA" id="ARBA00022989"/>
    </source>
</evidence>
<dbReference type="PANTHER" id="PTHR45743:SF2">
    <property type="entry name" value="POTASSIUM CHANNEL AKT1"/>
    <property type="match status" value="1"/>
</dbReference>
<feature type="domain" description="Cyclic nucleotide-binding" evidence="17">
    <location>
        <begin position="281"/>
        <end position="382"/>
    </location>
</feature>
<keyword evidence="4 15" id="KW-0813">Transport</keyword>
<dbReference type="AlphaFoldDB" id="A0AAD7LXL8"/>
<keyword evidence="13 15" id="KW-0407">Ion channel</keyword>
<dbReference type="FunFam" id="2.60.120.10:FF:000074">
    <property type="entry name" value="Potassium channel KAT2"/>
    <property type="match status" value="1"/>
</dbReference>
<dbReference type="Pfam" id="PF12796">
    <property type="entry name" value="Ank_2"/>
    <property type="match status" value="2"/>
</dbReference>
<dbReference type="Pfam" id="PF11834">
    <property type="entry name" value="KHA"/>
    <property type="match status" value="1"/>
</dbReference>
<dbReference type="FunFam" id="1.10.287.70:FF:000123">
    <property type="entry name" value="Potassium channel KAT3"/>
    <property type="match status" value="1"/>
</dbReference>
<sequence length="784" mass="87794">MLSMVFFAIDIVLTFFLAYLDKSTYLLIDNPKLIALRYVKTWLAFDVISIIPSELAQKVLPPPLQTYGLFNMLRLWRLRRVSAMFARLEKDRNYSYFWVRCAKLICVTLFAVHCGACFFYLIAAQHHGDIKMTWVGLVAANLDSIWAQYVTSMYWSIVTLTTVGYGDLHPVNTKEMLFDIFYMLFNLGLTAYLIGNMTNLVVHGTGRTRKFRDTIQAATNFATRNQLPVRLQEQMLAHLCLKYRTDSEGLQQQEIVDSLPKAIQSSISHFLFYSLVDKIYLFRGVSNDLLFQLVAEMKAEYFAPKEDVILQNEAPTDLYIVVTGAVDLFVQRNGIEEVVGEAKTGEVFGEIGVLCYRPQLFTVRTKRLSQLLRLNRTTLLRLSQSNVGDGTIIVNNFLQHLKDLEDPLMEGILTDTEHLLARGRMDLPLSLCFAANRSDDLLLHQLLRRGSDPNEEDNSGRTALHIAASNGSEHCVVLLLEYGADPNRKDLEGTTPIWEAMLGRHESIVKLLLDNGADISSADVSNMACIAVEQNNLGLLKEIVQYGGDVTLPKINGSTALHAAVCEGNTEMVRFLVEQGADIEMPDVHGWTPMALADHQSHEEIKDVFLNNQKGKTKKQPVIPKGKSAGVSFGKFKSEPNMPPRLSHESMPTVDNHQRRRAGDFKNSFFEIISAANRVGTAASIASAGNFATSQNINNYRERVTISCPEKGEFAGKLILRPKSLKELLDIGAKKFEFSPTLILTKDGAEVEDIELIRDGDHLVLASNAGRSLDNDDDSIKTKD</sequence>
<name>A0AAD7LXL8_QUISA</name>
<dbReference type="Pfam" id="PF00520">
    <property type="entry name" value="Ion_trans"/>
    <property type="match status" value="1"/>
</dbReference>
<dbReference type="SMART" id="SM00100">
    <property type="entry name" value="cNMP"/>
    <property type="match status" value="1"/>
</dbReference>
<comment type="caution">
    <text evidence="15">Lacks conserved residue(s) required for the propagation of feature annotation.</text>
</comment>
<dbReference type="SUPFAM" id="SSF48403">
    <property type="entry name" value="Ankyrin repeat"/>
    <property type="match status" value="1"/>
</dbReference>
<evidence type="ECO:0000313" key="20">
    <source>
        <dbReference type="Proteomes" id="UP001163823"/>
    </source>
</evidence>
<dbReference type="Proteomes" id="UP001163823">
    <property type="component" value="Chromosome 6"/>
</dbReference>
<dbReference type="SUPFAM" id="SSF51206">
    <property type="entry name" value="cAMP-binding domain-like"/>
    <property type="match status" value="1"/>
</dbReference>
<evidence type="ECO:0000256" key="4">
    <source>
        <dbReference type="ARBA" id="ARBA00022448"/>
    </source>
</evidence>
<dbReference type="Pfam" id="PF00027">
    <property type="entry name" value="cNMP_binding"/>
    <property type="match status" value="1"/>
</dbReference>
<dbReference type="PRINTS" id="PR01463">
    <property type="entry name" value="EAGCHANLFMLY"/>
</dbReference>
<evidence type="ECO:0000313" key="19">
    <source>
        <dbReference type="EMBL" id="KAJ7966142.1"/>
    </source>
</evidence>
<dbReference type="InterPro" id="IPR036770">
    <property type="entry name" value="Ankyrin_rpt-contain_sf"/>
</dbReference>
<evidence type="ECO:0000256" key="9">
    <source>
        <dbReference type="ARBA" id="ARBA00022958"/>
    </source>
</evidence>
<gene>
    <name evidence="19" type="ORF">O6P43_015659</name>
</gene>
<evidence type="ECO:0000256" key="8">
    <source>
        <dbReference type="ARBA" id="ARBA00022882"/>
    </source>
</evidence>
<dbReference type="GO" id="GO:0005886">
    <property type="term" value="C:plasma membrane"/>
    <property type="evidence" value="ECO:0007669"/>
    <property type="project" value="UniProtKB-SubCell"/>
</dbReference>
<evidence type="ECO:0000256" key="7">
    <source>
        <dbReference type="ARBA" id="ARBA00022826"/>
    </source>
</evidence>
<dbReference type="InterPro" id="IPR005821">
    <property type="entry name" value="Ion_trans_dom"/>
</dbReference>
<evidence type="ECO:0000256" key="14">
    <source>
        <dbReference type="PROSITE-ProRule" id="PRU00023"/>
    </source>
</evidence>
<feature type="repeat" description="ANK" evidence="14">
    <location>
        <begin position="459"/>
        <end position="491"/>
    </location>
</feature>
<dbReference type="Gene3D" id="1.10.287.70">
    <property type="match status" value="1"/>
</dbReference>
<keyword evidence="8 15" id="KW-0851">Voltage-gated channel</keyword>
<keyword evidence="12 15" id="KW-0472">Membrane</keyword>
<evidence type="ECO:0000256" key="11">
    <source>
        <dbReference type="ARBA" id="ARBA00023065"/>
    </source>
</evidence>
<dbReference type="PRINTS" id="PR01415">
    <property type="entry name" value="ANKYRIN"/>
</dbReference>
<evidence type="ECO:0000256" key="16">
    <source>
        <dbReference type="SAM" id="MobiDB-lite"/>
    </source>
</evidence>
<evidence type="ECO:0000256" key="6">
    <source>
        <dbReference type="ARBA" id="ARBA00022692"/>
    </source>
</evidence>
<dbReference type="InterPro" id="IPR045319">
    <property type="entry name" value="KAT/AKT"/>
</dbReference>
<evidence type="ECO:0000256" key="1">
    <source>
        <dbReference type="ARBA" id="ARBA00004141"/>
    </source>
</evidence>
<dbReference type="SUPFAM" id="SSF81324">
    <property type="entry name" value="Voltage-gated potassium channels"/>
    <property type="match status" value="1"/>
</dbReference>
<feature type="region of interest" description="Disordered" evidence="16">
    <location>
        <begin position="633"/>
        <end position="655"/>
    </location>
</feature>
<feature type="transmembrane region" description="Helical" evidence="15">
    <location>
        <begin position="134"/>
        <end position="160"/>
    </location>
</feature>
<feature type="repeat" description="ANK" evidence="14">
    <location>
        <begin position="492"/>
        <end position="524"/>
    </location>
</feature>
<feature type="domain" description="KHA" evidence="18">
    <location>
        <begin position="703"/>
        <end position="783"/>
    </location>
</feature>
<evidence type="ECO:0000256" key="3">
    <source>
        <dbReference type="ARBA" id="ARBA00007929"/>
    </source>
</evidence>
<accession>A0AAD7LXL8</accession>
<dbReference type="PROSITE" id="PS50088">
    <property type="entry name" value="ANK_REPEAT"/>
    <property type="match status" value="3"/>
</dbReference>
<evidence type="ECO:0000259" key="17">
    <source>
        <dbReference type="PROSITE" id="PS50042"/>
    </source>
</evidence>
<comment type="caution">
    <text evidence="19">The sequence shown here is derived from an EMBL/GenBank/DDBJ whole genome shotgun (WGS) entry which is preliminary data.</text>
</comment>
<keyword evidence="20" id="KW-1185">Reference proteome</keyword>
<dbReference type="InterPro" id="IPR003938">
    <property type="entry name" value="K_chnl_volt-dep_EAG/ELK/ERG"/>
</dbReference>
<keyword evidence="5 15" id="KW-0633">Potassium transport</keyword>
<reference evidence="19" key="1">
    <citation type="journal article" date="2023" name="Science">
        <title>Elucidation of the pathway for biosynthesis of saponin adjuvants from the soapbark tree.</title>
        <authorList>
            <person name="Reed J."/>
            <person name="Orme A."/>
            <person name="El-Demerdash A."/>
            <person name="Owen C."/>
            <person name="Martin L.B.B."/>
            <person name="Misra R.C."/>
            <person name="Kikuchi S."/>
            <person name="Rejzek M."/>
            <person name="Martin A.C."/>
            <person name="Harkess A."/>
            <person name="Leebens-Mack J."/>
            <person name="Louveau T."/>
            <person name="Stephenson M.J."/>
            <person name="Osbourn A."/>
        </authorList>
    </citation>
    <scope>NUCLEOTIDE SEQUENCE</scope>
    <source>
        <strain evidence="19">S10</strain>
    </source>
</reference>
<evidence type="ECO:0000259" key="18">
    <source>
        <dbReference type="PROSITE" id="PS51490"/>
    </source>
</evidence>
<dbReference type="SMART" id="SM00248">
    <property type="entry name" value="ANK"/>
    <property type="match status" value="5"/>
</dbReference>
<evidence type="ECO:0000256" key="2">
    <source>
        <dbReference type="ARBA" id="ARBA00004413"/>
    </source>
</evidence>
<comment type="similarity">
    <text evidence="3 15">Belongs to the potassium channel family. Plant (TC 1.A.1.4) subfamily.</text>
</comment>
<dbReference type="PANTHER" id="PTHR45743">
    <property type="entry name" value="POTASSIUM CHANNEL AKT1"/>
    <property type="match status" value="1"/>
</dbReference>
<dbReference type="GO" id="GO:0005249">
    <property type="term" value="F:voltage-gated potassium channel activity"/>
    <property type="evidence" value="ECO:0007669"/>
    <property type="project" value="UniProtKB-UniRule"/>
</dbReference>
<protein>
    <recommendedName>
        <fullName evidence="15">Potassium channel</fullName>
    </recommendedName>
</protein>
<dbReference type="InterPro" id="IPR000595">
    <property type="entry name" value="cNMP-bd_dom"/>
</dbReference>
<comment type="domain">
    <text evidence="15">The segment S4 is probably the voltage-sensor and is characterized by a series of positively charged amino acids. The pore-forming region H5 is enclosed by the transmembrane segments S5 and S6 in the Shaker-type (1P/6TM) and contains the GYGD signature motif which seems to be involved in potassium selectivity.</text>
</comment>
<organism evidence="19 20">
    <name type="scientific">Quillaja saponaria</name>
    <name type="common">Soap bark tree</name>
    <dbReference type="NCBI Taxonomy" id="32244"/>
    <lineage>
        <taxon>Eukaryota</taxon>
        <taxon>Viridiplantae</taxon>
        <taxon>Streptophyta</taxon>
        <taxon>Embryophyta</taxon>
        <taxon>Tracheophyta</taxon>
        <taxon>Spermatophyta</taxon>
        <taxon>Magnoliopsida</taxon>
        <taxon>eudicotyledons</taxon>
        <taxon>Gunneridae</taxon>
        <taxon>Pentapetalae</taxon>
        <taxon>rosids</taxon>
        <taxon>fabids</taxon>
        <taxon>Fabales</taxon>
        <taxon>Quillajaceae</taxon>
        <taxon>Quillaja</taxon>
    </lineage>
</organism>
<feature type="repeat" description="ANK" evidence="14">
    <location>
        <begin position="556"/>
        <end position="588"/>
    </location>
</feature>
<comment type="subunit">
    <text evidence="15">The potassium channel is composed of a homo- or heterotetrameric complex of pore-forming subunits.</text>
</comment>
<dbReference type="EMBL" id="JARAOO010000006">
    <property type="protein sequence ID" value="KAJ7966142.1"/>
    <property type="molecule type" value="Genomic_DNA"/>
</dbReference>
<keyword evidence="14" id="KW-0040">ANK repeat</keyword>